<dbReference type="InterPro" id="IPR002347">
    <property type="entry name" value="SDR_fam"/>
</dbReference>
<evidence type="ECO:0000256" key="4">
    <source>
        <dbReference type="RuleBase" id="RU000363"/>
    </source>
</evidence>
<comment type="similarity">
    <text evidence="1 4">Belongs to the short-chain dehydrogenases/reductases (SDR) family.</text>
</comment>
<evidence type="ECO:0000313" key="7">
    <source>
        <dbReference type="Proteomes" id="UP001396898"/>
    </source>
</evidence>
<dbReference type="SUPFAM" id="SSF51735">
    <property type="entry name" value="NAD(P)-binding Rossmann-fold domains"/>
    <property type="match status" value="1"/>
</dbReference>
<dbReference type="InterPro" id="IPR036291">
    <property type="entry name" value="NAD(P)-bd_dom_sf"/>
</dbReference>
<keyword evidence="7" id="KW-1185">Reference proteome</keyword>
<keyword evidence="3" id="KW-0560">Oxidoreductase</keyword>
<name>A0ABR1S9I0_9PEZI</name>
<feature type="compositionally biased region" description="Low complexity" evidence="5">
    <location>
        <begin position="239"/>
        <end position="256"/>
    </location>
</feature>
<evidence type="ECO:0000313" key="6">
    <source>
        <dbReference type="EMBL" id="KAK8028489.1"/>
    </source>
</evidence>
<evidence type="ECO:0000256" key="2">
    <source>
        <dbReference type="ARBA" id="ARBA00022857"/>
    </source>
</evidence>
<evidence type="ECO:0000256" key="5">
    <source>
        <dbReference type="SAM" id="MobiDB-lite"/>
    </source>
</evidence>
<dbReference type="PROSITE" id="PS00061">
    <property type="entry name" value="ADH_SHORT"/>
    <property type="match status" value="1"/>
</dbReference>
<organism evidence="6 7">
    <name type="scientific">Apiospora marii</name>
    <dbReference type="NCBI Taxonomy" id="335849"/>
    <lineage>
        <taxon>Eukaryota</taxon>
        <taxon>Fungi</taxon>
        <taxon>Dikarya</taxon>
        <taxon>Ascomycota</taxon>
        <taxon>Pezizomycotina</taxon>
        <taxon>Sordariomycetes</taxon>
        <taxon>Xylariomycetidae</taxon>
        <taxon>Amphisphaeriales</taxon>
        <taxon>Apiosporaceae</taxon>
        <taxon>Apiospora</taxon>
    </lineage>
</organism>
<dbReference type="Gene3D" id="3.40.50.720">
    <property type="entry name" value="NAD(P)-binding Rossmann-like Domain"/>
    <property type="match status" value="1"/>
</dbReference>
<reference evidence="6 7" key="1">
    <citation type="submission" date="2023-01" db="EMBL/GenBank/DDBJ databases">
        <title>Analysis of 21 Apiospora genomes using comparative genomics revels a genus with tremendous synthesis potential of carbohydrate active enzymes and secondary metabolites.</title>
        <authorList>
            <person name="Sorensen T."/>
        </authorList>
    </citation>
    <scope>NUCLEOTIDE SEQUENCE [LARGE SCALE GENOMIC DNA]</scope>
    <source>
        <strain evidence="6 7">CBS 20057</strain>
    </source>
</reference>
<sequence>MAVSSGPNRKLTILITGCSPGGIGAALAITLHDAGHHVYASARDPAKLKPLTDKGITTLPLDISSAASIASAVSSVSASPAGAAGLDILVNNAAASYSMPVVDISLDEARKLFDTNVWGQIAVTQAFMPLLLQRTSSSSPDSSAPRAWGISGLLFGCRQHHQQPMIVNHTSVGSVMPMPFQSVYNASKAALAMFTQTLRMEVAPFGVRVVELKTGGVKTNIIANNNVHKSQSVDGGKGPATTSTTSPAPPGAGHLPAHSIYAPARSVVEHALSQEGLADWGIPPEQWAREVTALLLNGNPPQVIWKGESAAAAWAALLLPSWLFEGFLKKLSKLDVVERIIGESRQQQQQTN</sequence>
<dbReference type="InterPro" id="IPR020904">
    <property type="entry name" value="Sc_DH/Rdtase_CS"/>
</dbReference>
<comment type="caution">
    <text evidence="6">The sequence shown here is derived from an EMBL/GenBank/DDBJ whole genome shotgun (WGS) entry which is preliminary data.</text>
</comment>
<dbReference type="Pfam" id="PF00106">
    <property type="entry name" value="adh_short"/>
    <property type="match status" value="2"/>
</dbReference>
<gene>
    <name evidence="6" type="ORF">PG991_005545</name>
</gene>
<dbReference type="PRINTS" id="PR00081">
    <property type="entry name" value="GDHRDH"/>
</dbReference>
<feature type="region of interest" description="Disordered" evidence="5">
    <location>
        <begin position="228"/>
        <end position="256"/>
    </location>
</feature>
<dbReference type="PANTHER" id="PTHR44169:SF6">
    <property type="entry name" value="NADPH-DEPENDENT 1-ACYLDIHYDROXYACETONE PHOSPHATE REDUCTASE"/>
    <property type="match status" value="1"/>
</dbReference>
<accession>A0ABR1S9I0</accession>
<dbReference type="Proteomes" id="UP001396898">
    <property type="component" value="Unassembled WGS sequence"/>
</dbReference>
<proteinExistence type="inferred from homology"/>
<dbReference type="PANTHER" id="PTHR44169">
    <property type="entry name" value="NADPH-DEPENDENT 1-ACYLDIHYDROXYACETONE PHOSPHATE REDUCTASE"/>
    <property type="match status" value="1"/>
</dbReference>
<dbReference type="EMBL" id="JAQQWI010000007">
    <property type="protein sequence ID" value="KAK8028489.1"/>
    <property type="molecule type" value="Genomic_DNA"/>
</dbReference>
<evidence type="ECO:0000256" key="1">
    <source>
        <dbReference type="ARBA" id="ARBA00006484"/>
    </source>
</evidence>
<dbReference type="PRINTS" id="PR00080">
    <property type="entry name" value="SDRFAMILY"/>
</dbReference>
<keyword evidence="2" id="KW-0521">NADP</keyword>
<protein>
    <submittedName>
        <fullName evidence="6">NAD(P)-binding protein</fullName>
    </submittedName>
</protein>
<evidence type="ECO:0000256" key="3">
    <source>
        <dbReference type="ARBA" id="ARBA00023002"/>
    </source>
</evidence>